<keyword evidence="3" id="KW-1185">Reference proteome</keyword>
<dbReference type="InterPro" id="IPR001387">
    <property type="entry name" value="Cro/C1-type_HTH"/>
</dbReference>
<evidence type="ECO:0000259" key="1">
    <source>
        <dbReference type="PROSITE" id="PS50943"/>
    </source>
</evidence>
<dbReference type="PROSITE" id="PS50943">
    <property type="entry name" value="HTH_CROC1"/>
    <property type="match status" value="1"/>
</dbReference>
<dbReference type="EMBL" id="FNBE01000020">
    <property type="protein sequence ID" value="SDH18854.1"/>
    <property type="molecule type" value="Genomic_DNA"/>
</dbReference>
<evidence type="ECO:0000313" key="2">
    <source>
        <dbReference type="EMBL" id="SDH18854.1"/>
    </source>
</evidence>
<sequence>MQAGADGGQAWLHVAETVAAAPPDGSDVGEIIRWYRQREGLTQQDAAELLNTTQSRLSKLEKGSQALRDVVELRHIAAKLGIPPERLGILPDNSRDAIARPGAESLEPGPVRQSQERWREVRKVLNANRALLGDLAAELYPQEERVAGTTVLAGPGWVPDAPVDLADVEMTWLAESPTPTITGKVDEAAAARAVRASGEPYDRYSRTLRDLARPKLLDNRASYRLLSADWSGGRGRFGFNYTSYFDVLDVCEAVGHEFADAWQRRGRKRPSPADLPLRRLIEDPFDLKARPMLPSVNTLTIRRDPIDGHRMYLHRRNAGAVAAAGGMFHVVPAGAFQPAALAPAHQANDFSFWRNIQREYSEEFLGNAEHDGNSVDPIDYLAEEPFASFERARVAGDFRVSALALVLEPLTLWVELLTVAVIEASVFDALFRDMVAVNEEGAAVSTDADKPAVGIPFTSESRERLRGEPLSPIARACIELAWCHRSELLGR</sequence>
<dbReference type="SUPFAM" id="SSF47413">
    <property type="entry name" value="lambda repressor-like DNA-binding domains"/>
    <property type="match status" value="1"/>
</dbReference>
<dbReference type="SMART" id="SM00530">
    <property type="entry name" value="HTH_XRE"/>
    <property type="match status" value="1"/>
</dbReference>
<dbReference type="CDD" id="cd00093">
    <property type="entry name" value="HTH_XRE"/>
    <property type="match status" value="1"/>
</dbReference>
<feature type="domain" description="HTH cro/C1-type" evidence="1">
    <location>
        <begin position="32"/>
        <end position="87"/>
    </location>
</feature>
<organism evidence="2 3">
    <name type="scientific">Pseudonocardia oroxyli</name>
    <dbReference type="NCBI Taxonomy" id="366584"/>
    <lineage>
        <taxon>Bacteria</taxon>
        <taxon>Bacillati</taxon>
        <taxon>Actinomycetota</taxon>
        <taxon>Actinomycetes</taxon>
        <taxon>Pseudonocardiales</taxon>
        <taxon>Pseudonocardiaceae</taxon>
        <taxon>Pseudonocardia</taxon>
    </lineage>
</organism>
<gene>
    <name evidence="2" type="ORF">SAMN05216377_1208</name>
</gene>
<name>A0A1G8AD12_PSEOR</name>
<proteinExistence type="predicted"/>
<dbReference type="STRING" id="366584.SAMN05216377_1208"/>
<accession>A0A1G8AD12</accession>
<reference evidence="2 3" key="1">
    <citation type="submission" date="2016-10" db="EMBL/GenBank/DDBJ databases">
        <authorList>
            <person name="de Groot N.N."/>
        </authorList>
    </citation>
    <scope>NUCLEOTIDE SEQUENCE [LARGE SCALE GENOMIC DNA]</scope>
    <source>
        <strain evidence="2 3">CGMCC 4.3143</strain>
    </source>
</reference>
<evidence type="ECO:0000313" key="3">
    <source>
        <dbReference type="Proteomes" id="UP000198967"/>
    </source>
</evidence>
<dbReference type="Pfam" id="PF13560">
    <property type="entry name" value="HTH_31"/>
    <property type="match status" value="1"/>
</dbReference>
<dbReference type="OrthoDB" id="3831424at2"/>
<dbReference type="AlphaFoldDB" id="A0A1G8AD12"/>
<dbReference type="GO" id="GO:0003677">
    <property type="term" value="F:DNA binding"/>
    <property type="evidence" value="ECO:0007669"/>
    <property type="project" value="InterPro"/>
</dbReference>
<protein>
    <submittedName>
        <fullName evidence="2">Transcriptional regulator, XRE family</fullName>
    </submittedName>
</protein>
<dbReference type="InterPro" id="IPR010982">
    <property type="entry name" value="Lambda_DNA-bd_dom_sf"/>
</dbReference>
<dbReference type="Gene3D" id="1.10.260.40">
    <property type="entry name" value="lambda repressor-like DNA-binding domains"/>
    <property type="match status" value="1"/>
</dbReference>
<dbReference type="Proteomes" id="UP000198967">
    <property type="component" value="Unassembled WGS sequence"/>
</dbReference>